<feature type="transmembrane region" description="Helical" evidence="2">
    <location>
        <begin position="180"/>
        <end position="199"/>
    </location>
</feature>
<dbReference type="InterPro" id="IPR055768">
    <property type="entry name" value="DUF7344"/>
</dbReference>
<proteinExistence type="predicted"/>
<keyword evidence="2" id="KW-1133">Transmembrane helix</keyword>
<evidence type="ECO:0000256" key="1">
    <source>
        <dbReference type="SAM" id="MobiDB-lite"/>
    </source>
</evidence>
<dbReference type="KEGG" id="sawl:NGM29_08415"/>
<evidence type="ECO:0000256" key="2">
    <source>
        <dbReference type="SAM" id="Phobius"/>
    </source>
</evidence>
<reference evidence="4" key="1">
    <citation type="submission" date="2022-06" db="EMBL/GenBank/DDBJ databases">
        <title>Diverse halophilic archaea isolated from saline environments.</title>
        <authorList>
            <person name="Cui H.-L."/>
        </authorList>
    </citation>
    <scope>NUCLEOTIDE SEQUENCE</scope>
    <source>
        <strain evidence="4">WLHS1</strain>
    </source>
</reference>
<keyword evidence="2" id="KW-0812">Transmembrane</keyword>
<feature type="transmembrane region" description="Helical" evidence="2">
    <location>
        <begin position="155"/>
        <end position="174"/>
    </location>
</feature>
<name>A0A9E7SYP0_9EURY</name>
<dbReference type="RefSeq" id="WP_254160127.1">
    <property type="nucleotide sequence ID" value="NZ_CP100355.1"/>
</dbReference>
<dbReference type="GeneID" id="73290063"/>
<dbReference type="Proteomes" id="UP001056855">
    <property type="component" value="Chromosome"/>
</dbReference>
<keyword evidence="5" id="KW-1185">Reference proteome</keyword>
<feature type="region of interest" description="Disordered" evidence="1">
    <location>
        <begin position="1"/>
        <end position="40"/>
    </location>
</feature>
<sequence>MSPGESNPPDPALAVREASATAGRRSGDSPPSLPPDDRYHILQTRRRRDTLRYLRRRDEPVDVRELAEWVAAREQETTPERLTSRQRQRVYISLYQTHLPKLDEYGVVRYHKDRGAVTPLALVEHFDEYLTTSEAGGGVEDEDEDGIARAWWRPYLTLSGLGVALVGLAAGGVLPFPALAAAGFVVSSFAMLSIFHALVATGWMNGLDLEAIQTRISR</sequence>
<gene>
    <name evidence="4" type="ORF">NGM29_08415</name>
</gene>
<evidence type="ECO:0000259" key="3">
    <source>
        <dbReference type="Pfam" id="PF24035"/>
    </source>
</evidence>
<keyword evidence="2" id="KW-0472">Membrane</keyword>
<evidence type="ECO:0000313" key="4">
    <source>
        <dbReference type="EMBL" id="UTF55258.1"/>
    </source>
</evidence>
<dbReference type="EMBL" id="CP100355">
    <property type="protein sequence ID" value="UTF55258.1"/>
    <property type="molecule type" value="Genomic_DNA"/>
</dbReference>
<accession>A0A9E7SYP0</accession>
<feature type="domain" description="DUF7344" evidence="3">
    <location>
        <begin position="39"/>
        <end position="118"/>
    </location>
</feature>
<feature type="compositionally biased region" description="Pro residues" evidence="1">
    <location>
        <begin position="1"/>
        <end position="11"/>
    </location>
</feature>
<protein>
    <recommendedName>
        <fullName evidence="3">DUF7344 domain-containing protein</fullName>
    </recommendedName>
</protein>
<dbReference type="Pfam" id="PF24035">
    <property type="entry name" value="DUF7344"/>
    <property type="match status" value="1"/>
</dbReference>
<organism evidence="4 5">
    <name type="scientific">Natronosalvus rutilus</name>
    <dbReference type="NCBI Taxonomy" id="2953753"/>
    <lineage>
        <taxon>Archaea</taxon>
        <taxon>Methanobacteriati</taxon>
        <taxon>Methanobacteriota</taxon>
        <taxon>Stenosarchaea group</taxon>
        <taxon>Halobacteria</taxon>
        <taxon>Halobacteriales</taxon>
        <taxon>Natrialbaceae</taxon>
        <taxon>Natronosalvus</taxon>
    </lineage>
</organism>
<evidence type="ECO:0000313" key="5">
    <source>
        <dbReference type="Proteomes" id="UP001056855"/>
    </source>
</evidence>
<dbReference type="AlphaFoldDB" id="A0A9E7SYP0"/>